<comment type="caution">
    <text evidence="4">The sequence shown here is derived from an EMBL/GenBank/DDBJ whole genome shotgun (WGS) entry which is preliminary data.</text>
</comment>
<accession>A0A5M6C8Y6</accession>
<dbReference type="CDD" id="cd04301">
    <property type="entry name" value="NAT_SF"/>
    <property type="match status" value="1"/>
</dbReference>
<dbReference type="Pfam" id="PF13508">
    <property type="entry name" value="Acetyltransf_7"/>
    <property type="match status" value="1"/>
</dbReference>
<evidence type="ECO:0000313" key="5">
    <source>
        <dbReference type="Proteomes" id="UP000325141"/>
    </source>
</evidence>
<dbReference type="PANTHER" id="PTHR43800">
    <property type="entry name" value="PEPTIDYL-LYSINE N-ACETYLTRANSFERASE YJAB"/>
    <property type="match status" value="1"/>
</dbReference>
<dbReference type="Gene3D" id="3.40.630.30">
    <property type="match status" value="1"/>
</dbReference>
<organism evidence="4 5">
    <name type="scientific">Paenimyroides baculatum</name>
    <dbReference type="NCBI Taxonomy" id="2608000"/>
    <lineage>
        <taxon>Bacteria</taxon>
        <taxon>Pseudomonadati</taxon>
        <taxon>Bacteroidota</taxon>
        <taxon>Flavobacteriia</taxon>
        <taxon>Flavobacteriales</taxon>
        <taxon>Flavobacteriaceae</taxon>
        <taxon>Paenimyroides</taxon>
    </lineage>
</organism>
<dbReference type="Proteomes" id="UP000325141">
    <property type="component" value="Unassembled WGS sequence"/>
</dbReference>
<dbReference type="GO" id="GO:0016747">
    <property type="term" value="F:acyltransferase activity, transferring groups other than amino-acyl groups"/>
    <property type="evidence" value="ECO:0007669"/>
    <property type="project" value="InterPro"/>
</dbReference>
<dbReference type="AlphaFoldDB" id="A0A5M6C8Y6"/>
<evidence type="ECO:0000256" key="1">
    <source>
        <dbReference type="ARBA" id="ARBA00022679"/>
    </source>
</evidence>
<feature type="domain" description="N-acetyltransferase" evidence="3">
    <location>
        <begin position="2"/>
        <end position="144"/>
    </location>
</feature>
<keyword evidence="1 4" id="KW-0808">Transferase</keyword>
<dbReference type="InterPro" id="IPR000182">
    <property type="entry name" value="GNAT_dom"/>
</dbReference>
<dbReference type="PROSITE" id="PS51186">
    <property type="entry name" value="GNAT"/>
    <property type="match status" value="1"/>
</dbReference>
<gene>
    <name evidence="4" type="ORF">F0460_15915</name>
</gene>
<dbReference type="InterPro" id="IPR016181">
    <property type="entry name" value="Acyl_CoA_acyltransferase"/>
</dbReference>
<dbReference type="RefSeq" id="WP_150015073.1">
    <property type="nucleotide sequence ID" value="NZ_VWSG01000022.1"/>
</dbReference>
<reference evidence="4 5" key="1">
    <citation type="submission" date="2019-09" db="EMBL/GenBank/DDBJ databases">
        <title>Genome sequence and assembly of Flavobacterium sp.</title>
        <authorList>
            <person name="Chhetri G."/>
        </authorList>
    </citation>
    <scope>NUCLEOTIDE SEQUENCE [LARGE SCALE GENOMIC DNA]</scope>
    <source>
        <strain evidence="4 5">SNL9</strain>
    </source>
</reference>
<protein>
    <submittedName>
        <fullName evidence="4">GNAT family N-acetyltransferase</fullName>
    </submittedName>
</protein>
<keyword evidence="5" id="KW-1185">Reference proteome</keyword>
<dbReference type="SUPFAM" id="SSF55729">
    <property type="entry name" value="Acyl-CoA N-acyltransferases (Nat)"/>
    <property type="match status" value="1"/>
</dbReference>
<dbReference type="EMBL" id="VWSG01000022">
    <property type="protein sequence ID" value="KAA5531626.1"/>
    <property type="molecule type" value="Genomic_DNA"/>
</dbReference>
<proteinExistence type="predicted"/>
<sequence>MKKIREMKGEDVQLLADIWLRVSLKAHKFIPEEYWIENKYLMAEKYLPVSEVYVVEETDTILGFIALIGNHIASIFVDNEEQEKGIGSLLLNYAKELRTDLTLSVYQKNEKSVNFYKSKKFIILYETIDEPTGEKEFTMQWKKQ</sequence>
<evidence type="ECO:0000313" key="4">
    <source>
        <dbReference type="EMBL" id="KAA5531626.1"/>
    </source>
</evidence>
<evidence type="ECO:0000259" key="3">
    <source>
        <dbReference type="PROSITE" id="PS51186"/>
    </source>
</evidence>
<dbReference type="PANTHER" id="PTHR43800:SF1">
    <property type="entry name" value="PEPTIDYL-LYSINE N-ACETYLTRANSFERASE YJAB"/>
    <property type="match status" value="1"/>
</dbReference>
<evidence type="ECO:0000256" key="2">
    <source>
        <dbReference type="ARBA" id="ARBA00023315"/>
    </source>
</evidence>
<keyword evidence="2" id="KW-0012">Acyltransferase</keyword>
<name>A0A5M6C8Y6_9FLAO</name>